<dbReference type="Proteomes" id="UP000309872">
    <property type="component" value="Unassembled WGS sequence"/>
</dbReference>
<dbReference type="RefSeq" id="WP_136820525.1">
    <property type="nucleotide sequence ID" value="NZ_BMJX01000002.1"/>
</dbReference>
<comment type="caution">
    <text evidence="2">The sequence shown here is derived from an EMBL/GenBank/DDBJ whole genome shotgun (WGS) entry which is preliminary data.</text>
</comment>
<dbReference type="Pfam" id="PF04542">
    <property type="entry name" value="Sigma70_r2"/>
    <property type="match status" value="1"/>
</dbReference>
<proteinExistence type="predicted"/>
<dbReference type="GO" id="GO:0006352">
    <property type="term" value="P:DNA-templated transcription initiation"/>
    <property type="evidence" value="ECO:0007669"/>
    <property type="project" value="InterPro"/>
</dbReference>
<dbReference type="InterPro" id="IPR013325">
    <property type="entry name" value="RNA_pol_sigma_r2"/>
</dbReference>
<dbReference type="SUPFAM" id="SSF88946">
    <property type="entry name" value="Sigma2 domain of RNA polymerase sigma factors"/>
    <property type="match status" value="1"/>
</dbReference>
<gene>
    <name evidence="2" type="ORF">FAZ19_09375</name>
</gene>
<protein>
    <recommendedName>
        <fullName evidence="1">RNA polymerase sigma-70 region 2 domain-containing protein</fullName>
    </recommendedName>
</protein>
<organism evidence="2 3">
    <name type="scientific">Sphingobacterium alkalisoli</name>
    <dbReference type="NCBI Taxonomy" id="1874115"/>
    <lineage>
        <taxon>Bacteria</taxon>
        <taxon>Pseudomonadati</taxon>
        <taxon>Bacteroidota</taxon>
        <taxon>Sphingobacteriia</taxon>
        <taxon>Sphingobacteriales</taxon>
        <taxon>Sphingobacteriaceae</taxon>
        <taxon>Sphingobacterium</taxon>
    </lineage>
</organism>
<dbReference type="Gene3D" id="1.10.1740.10">
    <property type="match status" value="1"/>
</dbReference>
<dbReference type="OrthoDB" id="659569at2"/>
<feature type="domain" description="RNA polymerase sigma-70 region 2" evidence="1">
    <location>
        <begin position="1"/>
        <end position="34"/>
    </location>
</feature>
<accession>A0A4U0H6A1</accession>
<name>A0A4U0H6A1_9SPHI</name>
<dbReference type="EMBL" id="SUKA01000002">
    <property type="protein sequence ID" value="TJY67176.1"/>
    <property type="molecule type" value="Genomic_DNA"/>
</dbReference>
<sequence>MYERYFGLLYRHAYKMLRDRYQAEDVLQDVFQMLIGKKKMSSNYSTH</sequence>
<evidence type="ECO:0000259" key="1">
    <source>
        <dbReference type="Pfam" id="PF04542"/>
    </source>
</evidence>
<evidence type="ECO:0000313" key="2">
    <source>
        <dbReference type="EMBL" id="TJY67176.1"/>
    </source>
</evidence>
<keyword evidence="3" id="KW-1185">Reference proteome</keyword>
<dbReference type="AlphaFoldDB" id="A0A4U0H6A1"/>
<evidence type="ECO:0000313" key="3">
    <source>
        <dbReference type="Proteomes" id="UP000309872"/>
    </source>
</evidence>
<dbReference type="GO" id="GO:0003700">
    <property type="term" value="F:DNA-binding transcription factor activity"/>
    <property type="evidence" value="ECO:0007669"/>
    <property type="project" value="InterPro"/>
</dbReference>
<dbReference type="InterPro" id="IPR007627">
    <property type="entry name" value="RNA_pol_sigma70_r2"/>
</dbReference>
<reference evidence="2 3" key="1">
    <citation type="submission" date="2019-04" db="EMBL/GenBank/DDBJ databases">
        <title>Sphingobacterium olei sp. nov., isolated from oil-contaminated soil.</title>
        <authorList>
            <person name="Liu B."/>
        </authorList>
    </citation>
    <scope>NUCLEOTIDE SEQUENCE [LARGE SCALE GENOMIC DNA]</scope>
    <source>
        <strain evidence="2 3">Y3L14</strain>
    </source>
</reference>